<evidence type="ECO:0000259" key="1">
    <source>
        <dbReference type="Pfam" id="PF04970"/>
    </source>
</evidence>
<organism evidence="2 3">
    <name type="scientific">Artemisia annua</name>
    <name type="common">Sweet wormwood</name>
    <dbReference type="NCBI Taxonomy" id="35608"/>
    <lineage>
        <taxon>Eukaryota</taxon>
        <taxon>Viridiplantae</taxon>
        <taxon>Streptophyta</taxon>
        <taxon>Embryophyta</taxon>
        <taxon>Tracheophyta</taxon>
        <taxon>Spermatophyta</taxon>
        <taxon>Magnoliopsida</taxon>
        <taxon>eudicotyledons</taxon>
        <taxon>Gunneridae</taxon>
        <taxon>Pentapetalae</taxon>
        <taxon>asterids</taxon>
        <taxon>campanulids</taxon>
        <taxon>Asterales</taxon>
        <taxon>Asteraceae</taxon>
        <taxon>Asteroideae</taxon>
        <taxon>Anthemideae</taxon>
        <taxon>Artemisiinae</taxon>
        <taxon>Artemisia</taxon>
    </lineage>
</organism>
<gene>
    <name evidence="2" type="ORF">CTI12_AA311430</name>
</gene>
<comment type="caution">
    <text evidence="2">The sequence shown here is derived from an EMBL/GenBank/DDBJ whole genome shotgun (WGS) entry which is preliminary data.</text>
</comment>
<dbReference type="PANTHER" id="PTHR46137:SF3">
    <property type="entry name" value="OS05G0310600 PROTEIN"/>
    <property type="match status" value="1"/>
</dbReference>
<proteinExistence type="predicted"/>
<evidence type="ECO:0000313" key="2">
    <source>
        <dbReference type="EMBL" id="PWA67926.1"/>
    </source>
</evidence>
<name>A0A2U1N378_ARTAN</name>
<dbReference type="Gene3D" id="3.90.1720.10">
    <property type="entry name" value="endopeptidase domain like (from Nostoc punctiforme)"/>
    <property type="match status" value="1"/>
</dbReference>
<dbReference type="AlphaFoldDB" id="A0A2U1N378"/>
<dbReference type="EMBL" id="PKPP01003736">
    <property type="protein sequence ID" value="PWA67926.1"/>
    <property type="molecule type" value="Genomic_DNA"/>
</dbReference>
<dbReference type="Proteomes" id="UP000245207">
    <property type="component" value="Unassembled WGS sequence"/>
</dbReference>
<dbReference type="Pfam" id="PF04970">
    <property type="entry name" value="LRAT"/>
    <property type="match status" value="1"/>
</dbReference>
<dbReference type="STRING" id="35608.A0A2U1N378"/>
<dbReference type="InterPro" id="IPR007053">
    <property type="entry name" value="LRAT_dom"/>
</dbReference>
<accession>A0A2U1N378</accession>
<dbReference type="PANTHER" id="PTHR46137">
    <property type="entry name" value="OS05G0310600 PROTEIN"/>
    <property type="match status" value="1"/>
</dbReference>
<sequence>MENFSRIKRFLSHRVYEWELNKGDHLYVRTGCFASNHHGIVRIYMGENLLINVTSAREHSSCPYKTTGCQHGLPDNTSVSKICMRCFREGRPLRRYRYGVGAIEHMLKVPGTCTTAHSLQPKEVTKRADLIINNGLKPNDLSKNSCEDFALYCKTSRMVPHSDELFTGTGRQAKGLYALDLALVTGTGVAGLTYSIAPYAFEHIRRAGYSSILGTIGQRYRLLRVAYMSFAAVSALTYFSSRHNYDIGVRSDVVVESSEDLIERLDRRKPPIESCS</sequence>
<keyword evidence="3" id="KW-1185">Reference proteome</keyword>
<evidence type="ECO:0000313" key="3">
    <source>
        <dbReference type="Proteomes" id="UP000245207"/>
    </source>
</evidence>
<reference evidence="2 3" key="1">
    <citation type="journal article" date="2018" name="Mol. Plant">
        <title>The genome of Artemisia annua provides insight into the evolution of Asteraceae family and artemisinin biosynthesis.</title>
        <authorList>
            <person name="Shen Q."/>
            <person name="Zhang L."/>
            <person name="Liao Z."/>
            <person name="Wang S."/>
            <person name="Yan T."/>
            <person name="Shi P."/>
            <person name="Liu M."/>
            <person name="Fu X."/>
            <person name="Pan Q."/>
            <person name="Wang Y."/>
            <person name="Lv Z."/>
            <person name="Lu X."/>
            <person name="Zhang F."/>
            <person name="Jiang W."/>
            <person name="Ma Y."/>
            <person name="Chen M."/>
            <person name="Hao X."/>
            <person name="Li L."/>
            <person name="Tang Y."/>
            <person name="Lv G."/>
            <person name="Zhou Y."/>
            <person name="Sun X."/>
            <person name="Brodelius P.E."/>
            <person name="Rose J.K.C."/>
            <person name="Tang K."/>
        </authorList>
    </citation>
    <scope>NUCLEOTIDE SEQUENCE [LARGE SCALE GENOMIC DNA]</scope>
    <source>
        <strain evidence="3">cv. Huhao1</strain>
        <tissue evidence="2">Leaf</tissue>
    </source>
</reference>
<feature type="domain" description="LRAT" evidence="1">
    <location>
        <begin position="20"/>
        <end position="157"/>
    </location>
</feature>
<protein>
    <recommendedName>
        <fullName evidence="1">LRAT domain-containing protein</fullName>
    </recommendedName>
</protein>